<reference evidence="1" key="1">
    <citation type="submission" date="2021-03" db="EMBL/GenBank/DDBJ databases">
        <authorList>
            <consortium name="DOE Joint Genome Institute"/>
            <person name="Ahrendt S."/>
            <person name="Looney B.P."/>
            <person name="Miyauchi S."/>
            <person name="Morin E."/>
            <person name="Drula E."/>
            <person name="Courty P.E."/>
            <person name="Chicoki N."/>
            <person name="Fauchery L."/>
            <person name="Kohler A."/>
            <person name="Kuo A."/>
            <person name="Labutti K."/>
            <person name="Pangilinan J."/>
            <person name="Lipzen A."/>
            <person name="Riley R."/>
            <person name="Andreopoulos W."/>
            <person name="He G."/>
            <person name="Johnson J."/>
            <person name="Barry K.W."/>
            <person name="Grigoriev I.V."/>
            <person name="Nagy L."/>
            <person name="Hibbett D."/>
            <person name="Henrissat B."/>
            <person name="Matheny P.B."/>
            <person name="Labbe J."/>
            <person name="Martin F."/>
        </authorList>
    </citation>
    <scope>NUCLEOTIDE SEQUENCE</scope>
    <source>
        <strain evidence="1">HHB10654</strain>
    </source>
</reference>
<reference evidence="1" key="2">
    <citation type="journal article" date="2022" name="New Phytol.">
        <title>Evolutionary transition to the ectomycorrhizal habit in the genomes of a hyperdiverse lineage of mushroom-forming fungi.</title>
        <authorList>
            <person name="Looney B."/>
            <person name="Miyauchi S."/>
            <person name="Morin E."/>
            <person name="Drula E."/>
            <person name="Courty P.E."/>
            <person name="Kohler A."/>
            <person name="Kuo A."/>
            <person name="LaButti K."/>
            <person name="Pangilinan J."/>
            <person name="Lipzen A."/>
            <person name="Riley R."/>
            <person name="Andreopoulos W."/>
            <person name="He G."/>
            <person name="Johnson J."/>
            <person name="Nolan M."/>
            <person name="Tritt A."/>
            <person name="Barry K.W."/>
            <person name="Grigoriev I.V."/>
            <person name="Nagy L.G."/>
            <person name="Hibbett D."/>
            <person name="Henrissat B."/>
            <person name="Matheny P.B."/>
            <person name="Labbe J."/>
            <person name="Martin F.M."/>
        </authorList>
    </citation>
    <scope>NUCLEOTIDE SEQUENCE</scope>
    <source>
        <strain evidence="1">HHB10654</strain>
    </source>
</reference>
<protein>
    <submittedName>
        <fullName evidence="1">Uncharacterized protein</fullName>
    </submittedName>
</protein>
<organism evidence="1 2">
    <name type="scientific">Artomyces pyxidatus</name>
    <dbReference type="NCBI Taxonomy" id="48021"/>
    <lineage>
        <taxon>Eukaryota</taxon>
        <taxon>Fungi</taxon>
        <taxon>Dikarya</taxon>
        <taxon>Basidiomycota</taxon>
        <taxon>Agaricomycotina</taxon>
        <taxon>Agaricomycetes</taxon>
        <taxon>Russulales</taxon>
        <taxon>Auriscalpiaceae</taxon>
        <taxon>Artomyces</taxon>
    </lineage>
</organism>
<name>A0ACB8SMS8_9AGAM</name>
<dbReference type="Proteomes" id="UP000814140">
    <property type="component" value="Unassembled WGS sequence"/>
</dbReference>
<gene>
    <name evidence="1" type="ORF">BV25DRAFT_1462890</name>
</gene>
<sequence length="204" mass="22405">MEDPCWDLMLLLLPDCQTVCPRGFQVGSIRYLILASCPLLNKACVYHLETFAHVRAGRNNGAVVGEVPASADRRRHRLRAVGRVVLVVCHLTACSTHARPTNTAKPHIVQLIDRMGRYDSAQLGSSLAETRRLLTISGAQLGARLQTSGVFDLLLTLYFVRTTFSVGLDAHHEGKILSTSRASQYTRDSASIKRQSLSHGIELG</sequence>
<accession>A0ACB8SMS8</accession>
<evidence type="ECO:0000313" key="1">
    <source>
        <dbReference type="EMBL" id="KAI0057021.1"/>
    </source>
</evidence>
<proteinExistence type="predicted"/>
<evidence type="ECO:0000313" key="2">
    <source>
        <dbReference type="Proteomes" id="UP000814140"/>
    </source>
</evidence>
<comment type="caution">
    <text evidence="1">The sequence shown here is derived from an EMBL/GenBank/DDBJ whole genome shotgun (WGS) entry which is preliminary data.</text>
</comment>
<dbReference type="EMBL" id="MU277253">
    <property type="protein sequence ID" value="KAI0057021.1"/>
    <property type="molecule type" value="Genomic_DNA"/>
</dbReference>
<keyword evidence="2" id="KW-1185">Reference proteome</keyword>